<keyword evidence="2" id="KW-1185">Reference proteome</keyword>
<proteinExistence type="predicted"/>
<reference evidence="1 2" key="1">
    <citation type="submission" date="2015-10" db="EMBL/GenBank/DDBJ databases">
        <title>Genome analyses suggest a sexual origin of heterokaryosis in a supposedly ancient asexual fungus.</title>
        <authorList>
            <person name="Ropars J."/>
            <person name="Sedzielewska K."/>
            <person name="Noel J."/>
            <person name="Charron P."/>
            <person name="Farinelli L."/>
            <person name="Marton T."/>
            <person name="Kruger M."/>
            <person name="Pelin A."/>
            <person name="Brachmann A."/>
            <person name="Corradi N."/>
        </authorList>
    </citation>
    <scope>NUCLEOTIDE SEQUENCE [LARGE SCALE GENOMIC DNA]</scope>
    <source>
        <strain evidence="1 2">A4</strain>
    </source>
</reference>
<protein>
    <submittedName>
        <fullName evidence="1">Uncharacterized protein</fullName>
    </submittedName>
</protein>
<accession>A0A2I1GRI4</accession>
<comment type="caution">
    <text evidence="1">The sequence shown here is derived from an EMBL/GenBank/DDBJ whole genome shotgun (WGS) entry which is preliminary data.</text>
</comment>
<organism evidence="1 2">
    <name type="scientific">Rhizophagus irregularis</name>
    <dbReference type="NCBI Taxonomy" id="588596"/>
    <lineage>
        <taxon>Eukaryota</taxon>
        <taxon>Fungi</taxon>
        <taxon>Fungi incertae sedis</taxon>
        <taxon>Mucoromycota</taxon>
        <taxon>Glomeromycotina</taxon>
        <taxon>Glomeromycetes</taxon>
        <taxon>Glomerales</taxon>
        <taxon>Glomeraceae</taxon>
        <taxon>Rhizophagus</taxon>
    </lineage>
</organism>
<dbReference type="VEuPathDB" id="FungiDB:FUN_018374"/>
<gene>
    <name evidence="1" type="ORF">RhiirA4_465177</name>
</gene>
<evidence type="ECO:0000313" key="2">
    <source>
        <dbReference type="Proteomes" id="UP000234323"/>
    </source>
</evidence>
<dbReference type="Proteomes" id="UP000234323">
    <property type="component" value="Unassembled WGS sequence"/>
</dbReference>
<dbReference type="AlphaFoldDB" id="A0A2I1GRI4"/>
<dbReference type="EMBL" id="LLXI01000724">
    <property type="protein sequence ID" value="PKY49266.1"/>
    <property type="molecule type" value="Genomic_DNA"/>
</dbReference>
<name>A0A2I1GRI4_9GLOM</name>
<sequence>MNIEINNDKEVYHDDSKSEAENSHIIFNSGMKFQSWEEFEAYLDRYALQEDFAYKKTRHLTDDHNNYQDGYR</sequence>
<evidence type="ECO:0000313" key="1">
    <source>
        <dbReference type="EMBL" id="PKY49266.1"/>
    </source>
</evidence>